<comment type="subcellular location">
    <subcellularLocation>
        <location evidence="4">Cytoplasm</location>
    </subcellularLocation>
</comment>
<keyword evidence="4" id="KW-0963">Cytoplasm</keyword>
<evidence type="ECO:0000313" key="8">
    <source>
        <dbReference type="Proteomes" id="UP000229421"/>
    </source>
</evidence>
<dbReference type="InterPro" id="IPR045853">
    <property type="entry name" value="Pep_chain_release_fac_I_sf"/>
</dbReference>
<dbReference type="Gene3D" id="1.20.58.410">
    <property type="entry name" value="Release factor"/>
    <property type="match status" value="1"/>
</dbReference>
<dbReference type="EMBL" id="PFTZ01000056">
    <property type="protein sequence ID" value="PJB51440.1"/>
    <property type="molecule type" value="Genomic_DNA"/>
</dbReference>
<dbReference type="PANTHER" id="PTHR43116">
    <property type="entry name" value="PEPTIDE CHAIN RELEASE FACTOR 2"/>
    <property type="match status" value="1"/>
</dbReference>
<organism evidence="7 8">
    <name type="scientific">Candidatus Berkelbacteria bacterium CG_4_9_14_3_um_filter_39_23</name>
    <dbReference type="NCBI Taxonomy" id="1974508"/>
    <lineage>
        <taxon>Bacteria</taxon>
        <taxon>Candidatus Berkelbacteria</taxon>
    </lineage>
</organism>
<proteinExistence type="inferred from homology"/>
<comment type="similarity">
    <text evidence="1 4">Belongs to the prokaryotic/mitochondrial release factor family.</text>
</comment>
<dbReference type="HAMAP" id="MF_00094">
    <property type="entry name" value="Rel_fac_2"/>
    <property type="match status" value="1"/>
</dbReference>
<dbReference type="InterPro" id="IPR004374">
    <property type="entry name" value="PrfB"/>
</dbReference>
<dbReference type="Gene3D" id="3.30.70.1660">
    <property type="match status" value="1"/>
</dbReference>
<name>A0A2M8C5H2_9BACT</name>
<reference evidence="8" key="1">
    <citation type="submission" date="2017-09" db="EMBL/GenBank/DDBJ databases">
        <title>Depth-based differentiation of microbial function through sediment-hosted aquifers and enrichment of novel symbionts in the deep terrestrial subsurface.</title>
        <authorList>
            <person name="Probst A.J."/>
            <person name="Ladd B."/>
            <person name="Jarett J.K."/>
            <person name="Geller-Mcgrath D.E."/>
            <person name="Sieber C.M.K."/>
            <person name="Emerson J.B."/>
            <person name="Anantharaman K."/>
            <person name="Thomas B.C."/>
            <person name="Malmstrom R."/>
            <person name="Stieglmeier M."/>
            <person name="Klingl A."/>
            <person name="Woyke T."/>
            <person name="Ryan C.M."/>
            <person name="Banfield J.F."/>
        </authorList>
    </citation>
    <scope>NUCLEOTIDE SEQUENCE [LARGE SCALE GENOMIC DNA]</scope>
</reference>
<feature type="domain" description="Prokaryotic-type class I peptide chain release factors" evidence="6">
    <location>
        <begin position="202"/>
        <end position="218"/>
    </location>
</feature>
<dbReference type="GO" id="GO:0016149">
    <property type="term" value="F:translation release factor activity, codon specific"/>
    <property type="evidence" value="ECO:0007669"/>
    <property type="project" value="UniProtKB-UniRule"/>
</dbReference>
<dbReference type="AlphaFoldDB" id="A0A2M8C5H2"/>
<feature type="modified residue" description="N5-methylglutamine" evidence="4">
    <location>
        <position position="209"/>
    </location>
</feature>
<dbReference type="PROSITE" id="PS00745">
    <property type="entry name" value="RF_PROK_I"/>
    <property type="match status" value="1"/>
</dbReference>
<dbReference type="Gene3D" id="3.30.160.20">
    <property type="match status" value="1"/>
</dbReference>
<dbReference type="Proteomes" id="UP000229421">
    <property type="component" value="Unassembled WGS sequence"/>
</dbReference>
<dbReference type="Pfam" id="PF03462">
    <property type="entry name" value="PCRF"/>
    <property type="match status" value="1"/>
</dbReference>
<sequence length="327" mass="37353">MDETKKQQLGKLLKIDEKKLQILAIEQQMSQPDFWADHIQANEIVQNLSSIKKIVIDFENAKTTEEIAKLEILILLNQKYDQRNAILTIHAGAGGTEAQDWGEMLFRMYERYSEKMSYQPQIIQISQGEEAGIKSATLLVKGENAFGFLKAEAGVHRLVRLSPFDADKARHTSFALVEVIPEISTKDIEAVPDKDLRIDVYHAQGHGGQSVNTTDSAVRITHIPTNTVVTCQNERSQTQNKELAMKLLIAKLNDLKMRERKEHLADLRGEYLKAEWGSQIRSYVLHPYQMVKDHRTGFESNDPKKVLDGELQDFIESYLRSQKSLQY</sequence>
<dbReference type="FunFam" id="3.30.160.20:FF:000004">
    <property type="entry name" value="Peptide chain release factor 1"/>
    <property type="match status" value="1"/>
</dbReference>
<dbReference type="InterPro" id="IPR000352">
    <property type="entry name" value="Pep_chain_release_fac_I"/>
</dbReference>
<dbReference type="PANTHER" id="PTHR43116:SF3">
    <property type="entry name" value="CLASS I PEPTIDE CHAIN RELEASE FACTOR"/>
    <property type="match status" value="1"/>
</dbReference>
<comment type="caution">
    <text evidence="7">The sequence shown here is derived from an EMBL/GenBank/DDBJ whole genome shotgun (WGS) entry which is preliminary data.</text>
</comment>
<keyword evidence="2 4" id="KW-0488">Methylation</keyword>
<dbReference type="SUPFAM" id="SSF75620">
    <property type="entry name" value="Release factor"/>
    <property type="match status" value="1"/>
</dbReference>
<evidence type="ECO:0000256" key="2">
    <source>
        <dbReference type="ARBA" id="ARBA00022481"/>
    </source>
</evidence>
<dbReference type="InterPro" id="IPR005139">
    <property type="entry name" value="PCRF"/>
</dbReference>
<evidence type="ECO:0000256" key="5">
    <source>
        <dbReference type="NCBIfam" id="TIGR00020"/>
    </source>
</evidence>
<evidence type="ECO:0000256" key="1">
    <source>
        <dbReference type="ARBA" id="ARBA00010835"/>
    </source>
</evidence>
<comment type="PTM">
    <text evidence="4">Methylated by PrmC. Methylation increases the termination efficiency of RF2.</text>
</comment>
<gene>
    <name evidence="4" type="primary">prfB</name>
    <name evidence="7" type="ORF">CO101_02095</name>
</gene>
<dbReference type="NCBIfam" id="TIGR00020">
    <property type="entry name" value="prfB"/>
    <property type="match status" value="1"/>
</dbReference>
<dbReference type="SMART" id="SM00937">
    <property type="entry name" value="PCRF"/>
    <property type="match status" value="1"/>
</dbReference>
<evidence type="ECO:0000256" key="3">
    <source>
        <dbReference type="ARBA" id="ARBA00022917"/>
    </source>
</evidence>
<evidence type="ECO:0000313" key="7">
    <source>
        <dbReference type="EMBL" id="PJB51440.1"/>
    </source>
</evidence>
<protein>
    <recommendedName>
        <fullName evidence="4 5">Peptide chain release factor 2</fullName>
        <shortName evidence="4">RF-2</shortName>
    </recommendedName>
</protein>
<dbReference type="GO" id="GO:0005737">
    <property type="term" value="C:cytoplasm"/>
    <property type="evidence" value="ECO:0007669"/>
    <property type="project" value="UniProtKB-SubCell"/>
</dbReference>
<evidence type="ECO:0000256" key="4">
    <source>
        <dbReference type="HAMAP-Rule" id="MF_00094"/>
    </source>
</evidence>
<evidence type="ECO:0000259" key="6">
    <source>
        <dbReference type="PROSITE" id="PS00745"/>
    </source>
</evidence>
<dbReference type="Pfam" id="PF00472">
    <property type="entry name" value="RF-1"/>
    <property type="match status" value="1"/>
</dbReference>
<keyword evidence="3 4" id="KW-0648">Protein biosynthesis</keyword>
<accession>A0A2M8C5H2</accession>
<comment type="function">
    <text evidence="4">Peptide chain release factor 2 directs the termination of translation in response to the peptide chain termination codons UGA and UAA.</text>
</comment>